<organism evidence="2 3">
    <name type="scientific">Protomyces lactucae-debilis</name>
    <dbReference type="NCBI Taxonomy" id="2754530"/>
    <lineage>
        <taxon>Eukaryota</taxon>
        <taxon>Fungi</taxon>
        <taxon>Dikarya</taxon>
        <taxon>Ascomycota</taxon>
        <taxon>Taphrinomycotina</taxon>
        <taxon>Taphrinomycetes</taxon>
        <taxon>Taphrinales</taxon>
        <taxon>Protomycetaceae</taxon>
        <taxon>Protomyces</taxon>
    </lineage>
</organism>
<feature type="compositionally biased region" description="Polar residues" evidence="1">
    <location>
        <begin position="18"/>
        <end position="38"/>
    </location>
</feature>
<evidence type="ECO:0000313" key="3">
    <source>
        <dbReference type="Proteomes" id="UP000193685"/>
    </source>
</evidence>
<accession>A0A1Y2FQH7</accession>
<keyword evidence="3" id="KW-1185">Reference proteome</keyword>
<name>A0A1Y2FQH7_PROLT</name>
<feature type="non-terminal residue" evidence="2">
    <location>
        <position position="67"/>
    </location>
</feature>
<dbReference type="AlphaFoldDB" id="A0A1Y2FQH7"/>
<dbReference type="GeneID" id="63785274"/>
<gene>
    <name evidence="2" type="ORF">BCR37DRAFT_376807</name>
</gene>
<sequence>MSEDRFFIEGPPLPPCTSGLSSQPQGTPTQSKPTQSAMESGDSMLCSESDWKNRIHSPGRARSAVAS</sequence>
<reference evidence="2 3" key="1">
    <citation type="submission" date="2016-07" db="EMBL/GenBank/DDBJ databases">
        <title>Pervasive Adenine N6-methylation of Active Genes in Fungi.</title>
        <authorList>
            <consortium name="DOE Joint Genome Institute"/>
            <person name="Mondo S.J."/>
            <person name="Dannebaum R.O."/>
            <person name="Kuo R.C."/>
            <person name="Labutti K."/>
            <person name="Haridas S."/>
            <person name="Kuo A."/>
            <person name="Salamov A."/>
            <person name="Ahrendt S.R."/>
            <person name="Lipzen A."/>
            <person name="Sullivan W."/>
            <person name="Andreopoulos W.B."/>
            <person name="Clum A."/>
            <person name="Lindquist E."/>
            <person name="Daum C."/>
            <person name="Ramamoorthy G.K."/>
            <person name="Gryganskyi A."/>
            <person name="Culley D."/>
            <person name="Magnuson J.K."/>
            <person name="James T.Y."/>
            <person name="O'Malley M.A."/>
            <person name="Stajich J.E."/>
            <person name="Spatafora J.W."/>
            <person name="Visel A."/>
            <person name="Grigoriev I.V."/>
        </authorList>
    </citation>
    <scope>NUCLEOTIDE SEQUENCE [LARGE SCALE GENOMIC DNA]</scope>
    <source>
        <strain evidence="2 3">12-1054</strain>
    </source>
</reference>
<dbReference type="RefSeq" id="XP_040727433.1">
    <property type="nucleotide sequence ID" value="XM_040868675.1"/>
</dbReference>
<proteinExistence type="predicted"/>
<evidence type="ECO:0000256" key="1">
    <source>
        <dbReference type="SAM" id="MobiDB-lite"/>
    </source>
</evidence>
<feature type="region of interest" description="Disordered" evidence="1">
    <location>
        <begin position="1"/>
        <end position="67"/>
    </location>
</feature>
<evidence type="ECO:0000313" key="2">
    <source>
        <dbReference type="EMBL" id="ORY86251.1"/>
    </source>
</evidence>
<dbReference type="EMBL" id="MCFI01000003">
    <property type="protein sequence ID" value="ORY86251.1"/>
    <property type="molecule type" value="Genomic_DNA"/>
</dbReference>
<protein>
    <submittedName>
        <fullName evidence="2">Uncharacterized protein</fullName>
    </submittedName>
</protein>
<comment type="caution">
    <text evidence="2">The sequence shown here is derived from an EMBL/GenBank/DDBJ whole genome shotgun (WGS) entry which is preliminary data.</text>
</comment>
<dbReference type="Proteomes" id="UP000193685">
    <property type="component" value="Unassembled WGS sequence"/>
</dbReference>